<comment type="caution">
    <text evidence="4">The sequence shown here is derived from an EMBL/GenBank/DDBJ whole genome shotgun (WGS) entry which is preliminary data.</text>
</comment>
<evidence type="ECO:0000259" key="2">
    <source>
        <dbReference type="Pfam" id="PF01370"/>
    </source>
</evidence>
<gene>
    <name evidence="4" type="ORF">FPZ43_12985</name>
</gene>
<reference evidence="4 5" key="1">
    <citation type="submission" date="2019-07" db="EMBL/GenBank/DDBJ databases">
        <authorList>
            <person name="Kim J."/>
        </authorList>
    </citation>
    <scope>NUCLEOTIDE SEQUENCE [LARGE SCALE GENOMIC DNA]</scope>
    <source>
        <strain evidence="5">dk17</strain>
    </source>
</reference>
<dbReference type="SUPFAM" id="SSF51735">
    <property type="entry name" value="NAD(P)-binding Rossmann-fold domains"/>
    <property type="match status" value="1"/>
</dbReference>
<dbReference type="AlphaFoldDB" id="A0A563U7P4"/>
<dbReference type="OrthoDB" id="9801773at2"/>
<keyword evidence="5" id="KW-1185">Reference proteome</keyword>
<dbReference type="Pfam" id="PF01370">
    <property type="entry name" value="Epimerase"/>
    <property type="match status" value="1"/>
</dbReference>
<dbReference type="NCBIfam" id="TIGR01777">
    <property type="entry name" value="yfcH"/>
    <property type="match status" value="1"/>
</dbReference>
<evidence type="ECO:0000313" key="4">
    <source>
        <dbReference type="EMBL" id="TWR27392.1"/>
    </source>
</evidence>
<dbReference type="RefSeq" id="WP_146382360.1">
    <property type="nucleotide sequence ID" value="NZ_VOEJ01000006.1"/>
</dbReference>
<protein>
    <submittedName>
        <fullName evidence="4">TIGR01777 family protein</fullName>
    </submittedName>
</protein>
<proteinExistence type="inferred from homology"/>
<dbReference type="PANTHER" id="PTHR11092:SF0">
    <property type="entry name" value="EPIMERASE FAMILY PROTEIN SDR39U1"/>
    <property type="match status" value="1"/>
</dbReference>
<dbReference type="Pfam" id="PF08338">
    <property type="entry name" value="DUF1731"/>
    <property type="match status" value="1"/>
</dbReference>
<dbReference type="InterPro" id="IPR036291">
    <property type="entry name" value="NAD(P)-bd_dom_sf"/>
</dbReference>
<feature type="domain" description="DUF1731" evidence="3">
    <location>
        <begin position="253"/>
        <end position="299"/>
    </location>
</feature>
<name>A0A563U7P4_9SPHI</name>
<comment type="similarity">
    <text evidence="1">Belongs to the NAD(P)-dependent epimerase/dehydratase family. SDR39U1 subfamily.</text>
</comment>
<accession>A0A563U7P4</accession>
<evidence type="ECO:0000259" key="3">
    <source>
        <dbReference type="Pfam" id="PF08338"/>
    </source>
</evidence>
<dbReference type="Gene3D" id="3.40.50.720">
    <property type="entry name" value="NAD(P)-binding Rossmann-like Domain"/>
    <property type="match status" value="1"/>
</dbReference>
<feature type="domain" description="NAD-dependent epimerase/dehydratase" evidence="2">
    <location>
        <begin position="5"/>
        <end position="224"/>
    </location>
</feature>
<dbReference type="InterPro" id="IPR001509">
    <property type="entry name" value="Epimerase_deHydtase"/>
</dbReference>
<dbReference type="InterPro" id="IPR013549">
    <property type="entry name" value="DUF1731"/>
</dbReference>
<dbReference type="PANTHER" id="PTHR11092">
    <property type="entry name" value="SUGAR NUCLEOTIDE EPIMERASE RELATED"/>
    <property type="match status" value="1"/>
</dbReference>
<dbReference type="EMBL" id="VOEJ01000006">
    <property type="protein sequence ID" value="TWR27392.1"/>
    <property type="molecule type" value="Genomic_DNA"/>
</dbReference>
<dbReference type="Proteomes" id="UP000320042">
    <property type="component" value="Unassembled WGS sequence"/>
</dbReference>
<evidence type="ECO:0000256" key="1">
    <source>
        <dbReference type="ARBA" id="ARBA00009353"/>
    </source>
</evidence>
<evidence type="ECO:0000313" key="5">
    <source>
        <dbReference type="Proteomes" id="UP000320042"/>
    </source>
</evidence>
<dbReference type="InterPro" id="IPR010099">
    <property type="entry name" value="SDR39U1"/>
</dbReference>
<organism evidence="4 5">
    <name type="scientific">Mucilaginibacter pallidiroseus</name>
    <dbReference type="NCBI Taxonomy" id="2599295"/>
    <lineage>
        <taxon>Bacteria</taxon>
        <taxon>Pseudomonadati</taxon>
        <taxon>Bacteroidota</taxon>
        <taxon>Sphingobacteriia</taxon>
        <taxon>Sphingobacteriales</taxon>
        <taxon>Sphingobacteriaceae</taxon>
        <taxon>Mucilaginibacter</taxon>
    </lineage>
</organism>
<sequence>MSKSVLITGGSGLLGKELTNALLKKDYIVSHLSRSKGNTPGVKTFLWNVPKGEIDANCLNGVDTIVHLAGAGIADERWTVKRKKEIIDSRTQSIGLLYRLMRQKPNQVKTVISASGIGYYSDRGDEILAEDATPAHDFMGKCCVAWEKAVDSGKDFGVRIVKYRTGVVLTKDGGALPKLALPVKLAVGSPLGSGRQWVSWIHHHDVLNMYLDGIANQSISGVYNMAAPCPVTNATLTAAVARQLKRPLWAPKVPAFLIKTLFGEMATVVLGSTRTSAQKIEDTGFKFTYPDIAAALKEIYG</sequence>